<reference evidence="1 2" key="2">
    <citation type="journal article" date="2022" name="Mol. Ecol. Resour.">
        <title>The genomes of chicory, endive, great burdock and yacon provide insights into Asteraceae paleo-polyploidization history and plant inulin production.</title>
        <authorList>
            <person name="Fan W."/>
            <person name="Wang S."/>
            <person name="Wang H."/>
            <person name="Wang A."/>
            <person name="Jiang F."/>
            <person name="Liu H."/>
            <person name="Zhao H."/>
            <person name="Xu D."/>
            <person name="Zhang Y."/>
        </authorList>
    </citation>
    <scope>NUCLEOTIDE SEQUENCE [LARGE SCALE GENOMIC DNA]</scope>
    <source>
        <strain evidence="2">cv. Yunnan</strain>
        <tissue evidence="1">Leaves</tissue>
    </source>
</reference>
<evidence type="ECO:0000313" key="2">
    <source>
        <dbReference type="Proteomes" id="UP001056120"/>
    </source>
</evidence>
<comment type="caution">
    <text evidence="1">The sequence shown here is derived from an EMBL/GenBank/DDBJ whole genome shotgun (WGS) entry which is preliminary data.</text>
</comment>
<protein>
    <submittedName>
        <fullName evidence="1">Uncharacterized protein</fullName>
    </submittedName>
</protein>
<gene>
    <name evidence="1" type="ORF">L1987_20782</name>
</gene>
<name>A0ACB9IUG0_9ASTR</name>
<accession>A0ACB9IUG0</accession>
<proteinExistence type="predicted"/>
<evidence type="ECO:0000313" key="1">
    <source>
        <dbReference type="EMBL" id="KAI3811066.1"/>
    </source>
</evidence>
<dbReference type="Proteomes" id="UP001056120">
    <property type="component" value="Linkage Group LG07"/>
</dbReference>
<dbReference type="EMBL" id="CM042024">
    <property type="protein sequence ID" value="KAI3811066.1"/>
    <property type="molecule type" value="Genomic_DNA"/>
</dbReference>
<keyword evidence="2" id="KW-1185">Reference proteome</keyword>
<sequence length="162" mass="18366">MYQEMACGVELLLETKANGLLCYLDRIRVPNRDHLRIFLMNESHKTRYSIHPGADKMYLGLRQQYWWPGMKKDIALFVAKCLTCSKVKAEHQKPSGLLEQPEIPCGSGRTLLWTSSPNSHALPVGTIVSGLLSIDSQSLLISCLFMRTIELRNWLGSTLMRS</sequence>
<reference evidence="2" key="1">
    <citation type="journal article" date="2022" name="Mol. Ecol. Resour.">
        <title>The genomes of chicory, endive, great burdock and yacon provide insights into Asteraceae palaeo-polyploidization history and plant inulin production.</title>
        <authorList>
            <person name="Fan W."/>
            <person name="Wang S."/>
            <person name="Wang H."/>
            <person name="Wang A."/>
            <person name="Jiang F."/>
            <person name="Liu H."/>
            <person name="Zhao H."/>
            <person name="Xu D."/>
            <person name="Zhang Y."/>
        </authorList>
    </citation>
    <scope>NUCLEOTIDE SEQUENCE [LARGE SCALE GENOMIC DNA]</scope>
    <source>
        <strain evidence="2">cv. Yunnan</strain>
    </source>
</reference>
<organism evidence="1 2">
    <name type="scientific">Smallanthus sonchifolius</name>
    <dbReference type="NCBI Taxonomy" id="185202"/>
    <lineage>
        <taxon>Eukaryota</taxon>
        <taxon>Viridiplantae</taxon>
        <taxon>Streptophyta</taxon>
        <taxon>Embryophyta</taxon>
        <taxon>Tracheophyta</taxon>
        <taxon>Spermatophyta</taxon>
        <taxon>Magnoliopsida</taxon>
        <taxon>eudicotyledons</taxon>
        <taxon>Gunneridae</taxon>
        <taxon>Pentapetalae</taxon>
        <taxon>asterids</taxon>
        <taxon>campanulids</taxon>
        <taxon>Asterales</taxon>
        <taxon>Asteraceae</taxon>
        <taxon>Asteroideae</taxon>
        <taxon>Heliantheae alliance</taxon>
        <taxon>Millerieae</taxon>
        <taxon>Smallanthus</taxon>
    </lineage>
</organism>